<evidence type="ECO:0000313" key="4">
    <source>
        <dbReference type="EMBL" id="SEA82991.1"/>
    </source>
</evidence>
<dbReference type="RefSeq" id="WP_175478963.1">
    <property type="nucleotide sequence ID" value="NZ_FNQM01000013.1"/>
</dbReference>
<dbReference type="EMBL" id="FNQM01000013">
    <property type="protein sequence ID" value="SEA82991.1"/>
    <property type="molecule type" value="Genomic_DNA"/>
</dbReference>
<dbReference type="Proteomes" id="UP000198703">
    <property type="component" value="Unassembled WGS sequence"/>
</dbReference>
<feature type="region of interest" description="Disordered" evidence="1">
    <location>
        <begin position="177"/>
        <end position="196"/>
    </location>
</feature>
<dbReference type="GO" id="GO:0016020">
    <property type="term" value="C:membrane"/>
    <property type="evidence" value="ECO:0007669"/>
    <property type="project" value="InterPro"/>
</dbReference>
<dbReference type="InterPro" id="IPR023614">
    <property type="entry name" value="Porin_dom_sf"/>
</dbReference>
<sequence>MKKILLGASALSIAGFAGAASAQEVTAQIGGFMTSGFGYFDTSEDVPDATNFTVINNAEVIFNFRLVADNGITFGAKVEFEASGTSENADEYVGTVRGSFGTIEVGREDGAGDRLAGAAAGATAFTAAGDAAGILFDYNDSLVGVVSTDGGDTGDQLKVTYFTPTFAGFQAGVSFTPGGDSRSGRAAGQGEVSTNETDNDTAAFELGAKYSNDFGGFGLDVGGAYIAPLESDTFGHDGAFIVSANVGFGGFTVGGIYGLQFDGATSASGAAEDTGGYAIGANYETGPWNFGLQWAQGVDNADDVMGLSAGADYALAPGVTVGVVLEYGEDDTSVAEEAYAGGVFMNLDF</sequence>
<dbReference type="GO" id="GO:0015288">
    <property type="term" value="F:porin activity"/>
    <property type="evidence" value="ECO:0007669"/>
    <property type="project" value="InterPro"/>
</dbReference>
<dbReference type="SUPFAM" id="SSF56935">
    <property type="entry name" value="Porins"/>
    <property type="match status" value="1"/>
</dbReference>
<reference evidence="4 5" key="1">
    <citation type="submission" date="2016-10" db="EMBL/GenBank/DDBJ databases">
        <authorList>
            <person name="de Groot N.N."/>
        </authorList>
    </citation>
    <scope>NUCLEOTIDE SEQUENCE [LARGE SCALE GENOMIC DNA]</scope>
    <source>
        <strain evidence="4 5">DSM 15345</strain>
    </source>
</reference>
<keyword evidence="2" id="KW-0732">Signal</keyword>
<dbReference type="InterPro" id="IPR033900">
    <property type="entry name" value="Gram_neg_porin_domain"/>
</dbReference>
<feature type="signal peptide" evidence="2">
    <location>
        <begin position="1"/>
        <end position="19"/>
    </location>
</feature>
<dbReference type="STRING" id="89524.SAMN05444370_11358"/>
<dbReference type="AlphaFoldDB" id="A0A1H4ED60"/>
<feature type="chain" id="PRO_5011581616" evidence="2">
    <location>
        <begin position="20"/>
        <end position="349"/>
    </location>
</feature>
<organism evidence="4 5">
    <name type="scientific">Rubrimonas cliftonensis</name>
    <dbReference type="NCBI Taxonomy" id="89524"/>
    <lineage>
        <taxon>Bacteria</taxon>
        <taxon>Pseudomonadati</taxon>
        <taxon>Pseudomonadota</taxon>
        <taxon>Alphaproteobacteria</taxon>
        <taxon>Rhodobacterales</taxon>
        <taxon>Paracoccaceae</taxon>
        <taxon>Rubrimonas</taxon>
    </lineage>
</organism>
<protein>
    <submittedName>
        <fullName evidence="4">Outer membrane protein (Porin)</fullName>
    </submittedName>
</protein>
<proteinExistence type="predicted"/>
<evidence type="ECO:0000313" key="5">
    <source>
        <dbReference type="Proteomes" id="UP000198703"/>
    </source>
</evidence>
<dbReference type="Pfam" id="PF13609">
    <property type="entry name" value="Porin_4"/>
    <property type="match status" value="1"/>
</dbReference>
<evidence type="ECO:0000256" key="1">
    <source>
        <dbReference type="SAM" id="MobiDB-lite"/>
    </source>
</evidence>
<keyword evidence="5" id="KW-1185">Reference proteome</keyword>
<evidence type="ECO:0000256" key="2">
    <source>
        <dbReference type="SAM" id="SignalP"/>
    </source>
</evidence>
<accession>A0A1H4ED60</accession>
<name>A0A1H4ED60_9RHOB</name>
<gene>
    <name evidence="4" type="ORF">SAMN05444370_11358</name>
</gene>
<evidence type="ECO:0000259" key="3">
    <source>
        <dbReference type="Pfam" id="PF13609"/>
    </source>
</evidence>
<feature type="domain" description="Porin" evidence="3">
    <location>
        <begin position="11"/>
        <end position="332"/>
    </location>
</feature>
<dbReference type="Gene3D" id="2.40.160.10">
    <property type="entry name" value="Porin"/>
    <property type="match status" value="1"/>
</dbReference>